<protein>
    <submittedName>
        <fullName evidence="4">(pine wood nematode) hypothetical protein</fullName>
    </submittedName>
</protein>
<dbReference type="PROSITE" id="PS00571">
    <property type="entry name" value="AMIDASES"/>
    <property type="match status" value="1"/>
</dbReference>
<name>A0A7I8WXT7_BURXY</name>
<dbReference type="PANTHER" id="PTHR43372">
    <property type="entry name" value="FATTY-ACID AMIDE HYDROLASE"/>
    <property type="match status" value="1"/>
</dbReference>
<dbReference type="Pfam" id="PF01425">
    <property type="entry name" value="Amidase"/>
    <property type="match status" value="1"/>
</dbReference>
<evidence type="ECO:0000313" key="4">
    <source>
        <dbReference type="EMBL" id="CAD5217210.1"/>
    </source>
</evidence>
<feature type="active site" description="Charge relay system" evidence="2">
    <location>
        <position position="223"/>
    </location>
</feature>
<feature type="active site" description="Acyl-ester intermediate" evidence="2">
    <location>
        <position position="247"/>
    </location>
</feature>
<comment type="caution">
    <text evidence="4">The sequence shown here is derived from an EMBL/GenBank/DDBJ whole genome shotgun (WGS) entry which is preliminary data.</text>
</comment>
<dbReference type="OrthoDB" id="6428749at2759"/>
<dbReference type="EMBL" id="CAJFDI010000002">
    <property type="protein sequence ID" value="CAD5217210.1"/>
    <property type="molecule type" value="Genomic_DNA"/>
</dbReference>
<dbReference type="Gene3D" id="3.90.1300.10">
    <property type="entry name" value="Amidase signature (AS) domain"/>
    <property type="match status" value="2"/>
</dbReference>
<evidence type="ECO:0000256" key="2">
    <source>
        <dbReference type="PIRSR" id="PIRSR001221-1"/>
    </source>
</evidence>
<sequence>MSEKLPQDKSAAKEEWKTLPSLRYTKYDLGNIALTALVMAYSKLVSMSSEKNVVLPSEDPLLNISAVKAADEIRQGKLKSFDLVSAYLKRIRDVDHFINAVTELFEAEALNRAKEVDDYLDKIRNNPEEIEKIKSEKPLLGLPISVKSSFDYKGYRNVCGLAHRRHLPPAENHSVAVDRVINAGAIPICYTNVPPGCMAFETHNPVYGRTSNPHDTRATSGGSSGGEGALISAQGSLFGIGTDLGGSIRIPSALNGIYGLKTGITTCPLDGHQPNVSVKDENRGLLVIGPMCRYAEDLPLLHQVLSGITIPRPLETLKPSAVFYSLAESKPLIKIADHVKEHVHNNRQFNVLKEFFKCVLGSSEISAVTLGVCYGSGANLSNESVEEAERHVKVIRKHLEDTLGDNGILIFPGMPETHYFHNGFALPASAYTAIFNAMSLPSLAVPCGRCEQGYPISVQIVGSHGSEPLLMAAAAQMEERFGGWVKPIQK</sequence>
<dbReference type="Proteomes" id="UP000582659">
    <property type="component" value="Unassembled WGS sequence"/>
</dbReference>
<dbReference type="AlphaFoldDB" id="A0A7I8WXT7"/>
<accession>A0A7I8WXT7</accession>
<dbReference type="PANTHER" id="PTHR43372:SF4">
    <property type="entry name" value="FATTY-ACID AMIDE HYDROLASE 2"/>
    <property type="match status" value="1"/>
</dbReference>
<evidence type="ECO:0000259" key="3">
    <source>
        <dbReference type="Pfam" id="PF01425"/>
    </source>
</evidence>
<dbReference type="InterPro" id="IPR020556">
    <property type="entry name" value="Amidase_CS"/>
</dbReference>
<dbReference type="SMR" id="A0A7I8WXT7"/>
<proteinExistence type="inferred from homology"/>
<feature type="active site" description="Charge relay system" evidence="2">
    <location>
        <position position="147"/>
    </location>
</feature>
<dbReference type="Proteomes" id="UP000659654">
    <property type="component" value="Unassembled WGS sequence"/>
</dbReference>
<feature type="domain" description="Amidase" evidence="3">
    <location>
        <begin position="82"/>
        <end position="316"/>
    </location>
</feature>
<dbReference type="GO" id="GO:0012505">
    <property type="term" value="C:endomembrane system"/>
    <property type="evidence" value="ECO:0007669"/>
    <property type="project" value="TreeGrafter"/>
</dbReference>
<organism evidence="4 5">
    <name type="scientific">Bursaphelenchus xylophilus</name>
    <name type="common">Pinewood nematode worm</name>
    <name type="synonym">Aphelenchoides xylophilus</name>
    <dbReference type="NCBI Taxonomy" id="6326"/>
    <lineage>
        <taxon>Eukaryota</taxon>
        <taxon>Metazoa</taxon>
        <taxon>Ecdysozoa</taxon>
        <taxon>Nematoda</taxon>
        <taxon>Chromadorea</taxon>
        <taxon>Rhabditida</taxon>
        <taxon>Tylenchina</taxon>
        <taxon>Tylenchomorpha</taxon>
        <taxon>Aphelenchoidea</taxon>
        <taxon>Aphelenchoididae</taxon>
        <taxon>Bursaphelenchus</taxon>
    </lineage>
</organism>
<dbReference type="EMBL" id="CAJFCV020000002">
    <property type="protein sequence ID" value="CAG9100577.1"/>
    <property type="molecule type" value="Genomic_DNA"/>
</dbReference>
<reference evidence="4" key="1">
    <citation type="submission" date="2020-09" db="EMBL/GenBank/DDBJ databases">
        <authorList>
            <person name="Kikuchi T."/>
        </authorList>
    </citation>
    <scope>NUCLEOTIDE SEQUENCE</scope>
    <source>
        <strain evidence="4">Ka4C1</strain>
    </source>
</reference>
<dbReference type="InterPro" id="IPR052739">
    <property type="entry name" value="FAAH2"/>
</dbReference>
<dbReference type="PIRSF" id="PIRSF001221">
    <property type="entry name" value="Amidase_fungi"/>
    <property type="match status" value="1"/>
</dbReference>
<evidence type="ECO:0000256" key="1">
    <source>
        <dbReference type="ARBA" id="ARBA00009199"/>
    </source>
</evidence>
<dbReference type="SUPFAM" id="SSF75304">
    <property type="entry name" value="Amidase signature (AS) enzymes"/>
    <property type="match status" value="1"/>
</dbReference>
<keyword evidence="5" id="KW-1185">Reference proteome</keyword>
<gene>
    <name evidence="4" type="ORF">BXYJ_LOCUS4921</name>
</gene>
<dbReference type="InterPro" id="IPR036928">
    <property type="entry name" value="AS_sf"/>
</dbReference>
<evidence type="ECO:0000313" key="5">
    <source>
        <dbReference type="Proteomes" id="UP000659654"/>
    </source>
</evidence>
<comment type="similarity">
    <text evidence="1">Belongs to the amidase family.</text>
</comment>
<dbReference type="InterPro" id="IPR023631">
    <property type="entry name" value="Amidase_dom"/>
</dbReference>